<organism evidence="1 2">
    <name type="scientific">Pyronema omphalodes (strain CBS 100304)</name>
    <name type="common">Pyronema confluens</name>
    <dbReference type="NCBI Taxonomy" id="1076935"/>
    <lineage>
        <taxon>Eukaryota</taxon>
        <taxon>Fungi</taxon>
        <taxon>Dikarya</taxon>
        <taxon>Ascomycota</taxon>
        <taxon>Pezizomycotina</taxon>
        <taxon>Pezizomycetes</taxon>
        <taxon>Pezizales</taxon>
        <taxon>Pyronemataceae</taxon>
        <taxon>Pyronema</taxon>
    </lineage>
</organism>
<gene>
    <name evidence="1" type="ORF">PCON_14298</name>
</gene>
<accession>U4LMU1</accession>
<dbReference type="EMBL" id="HF936042">
    <property type="protein sequence ID" value="CCX33258.1"/>
    <property type="molecule type" value="Genomic_DNA"/>
</dbReference>
<keyword evidence="2" id="KW-1185">Reference proteome</keyword>
<evidence type="ECO:0000313" key="1">
    <source>
        <dbReference type="EMBL" id="CCX33258.1"/>
    </source>
</evidence>
<sequence length="57" mass="5986">MPLLTSAMRGNCQTASLVLHQLAPTVASAHLLGQYQVHALGLSFTALLRVEGPTSGR</sequence>
<dbReference type="AlphaFoldDB" id="U4LMU1"/>
<evidence type="ECO:0000313" key="2">
    <source>
        <dbReference type="Proteomes" id="UP000018144"/>
    </source>
</evidence>
<protein>
    <submittedName>
        <fullName evidence="1">Uncharacterized protein</fullName>
    </submittedName>
</protein>
<reference evidence="1 2" key="1">
    <citation type="journal article" date="2013" name="PLoS Genet.">
        <title>The genome and development-dependent transcriptomes of Pyronema confluens: a window into fungal evolution.</title>
        <authorList>
            <person name="Traeger S."/>
            <person name="Altegoer F."/>
            <person name="Freitag M."/>
            <person name="Gabaldon T."/>
            <person name="Kempken F."/>
            <person name="Kumar A."/>
            <person name="Marcet-Houben M."/>
            <person name="Poggeler S."/>
            <person name="Stajich J.E."/>
            <person name="Nowrousian M."/>
        </authorList>
    </citation>
    <scope>NUCLEOTIDE SEQUENCE [LARGE SCALE GENOMIC DNA]</scope>
    <source>
        <strain evidence="2">CBS 100304</strain>
        <tissue evidence="1">Vegetative mycelium</tissue>
    </source>
</reference>
<proteinExistence type="predicted"/>
<dbReference type="Proteomes" id="UP000018144">
    <property type="component" value="Unassembled WGS sequence"/>
</dbReference>
<name>U4LMU1_PYROM</name>